<accession>X1LK33</accession>
<feature type="transmembrane region" description="Helical" evidence="8">
    <location>
        <begin position="155"/>
        <end position="175"/>
    </location>
</feature>
<protein>
    <recommendedName>
        <fullName evidence="10">Acriflavin resistance protein</fullName>
    </recommendedName>
</protein>
<dbReference type="PANTHER" id="PTHR32063:SF11">
    <property type="entry name" value="CATION OR DRUG EFFLUX SYSTEM PROTEIN"/>
    <property type="match status" value="1"/>
</dbReference>
<evidence type="ECO:0000256" key="4">
    <source>
        <dbReference type="ARBA" id="ARBA00022519"/>
    </source>
</evidence>
<evidence type="ECO:0008006" key="10">
    <source>
        <dbReference type="Google" id="ProtNLM"/>
    </source>
</evidence>
<dbReference type="Gene3D" id="3.30.2090.10">
    <property type="entry name" value="Multidrug efflux transporter AcrB TolC docking domain, DN and DC subdomains"/>
    <property type="match status" value="1"/>
</dbReference>
<dbReference type="GO" id="GO:0005886">
    <property type="term" value="C:plasma membrane"/>
    <property type="evidence" value="ECO:0007669"/>
    <property type="project" value="UniProtKB-SubCell"/>
</dbReference>
<dbReference type="AlphaFoldDB" id="X1LK33"/>
<evidence type="ECO:0000256" key="5">
    <source>
        <dbReference type="ARBA" id="ARBA00022692"/>
    </source>
</evidence>
<dbReference type="Pfam" id="PF00873">
    <property type="entry name" value="ACR_tran"/>
    <property type="match status" value="1"/>
</dbReference>
<comment type="subcellular location">
    <subcellularLocation>
        <location evidence="1">Cell membrane</location>
        <topology evidence="1">Multi-pass membrane protein</topology>
    </subcellularLocation>
</comment>
<reference evidence="9" key="1">
    <citation type="journal article" date="2014" name="Front. Microbiol.">
        <title>High frequency of phylogenetically diverse reductive dehalogenase-homologous genes in deep subseafloor sedimentary metagenomes.</title>
        <authorList>
            <person name="Kawai M."/>
            <person name="Futagami T."/>
            <person name="Toyoda A."/>
            <person name="Takaki Y."/>
            <person name="Nishi S."/>
            <person name="Hori S."/>
            <person name="Arai W."/>
            <person name="Tsubouchi T."/>
            <person name="Morono Y."/>
            <person name="Uchiyama I."/>
            <person name="Ito T."/>
            <person name="Fujiyama A."/>
            <person name="Inagaki F."/>
            <person name="Takami H."/>
        </authorList>
    </citation>
    <scope>NUCLEOTIDE SEQUENCE</scope>
    <source>
        <strain evidence="9">Expedition CK06-06</strain>
    </source>
</reference>
<evidence type="ECO:0000313" key="9">
    <source>
        <dbReference type="EMBL" id="GAI19737.1"/>
    </source>
</evidence>
<organism evidence="9">
    <name type="scientific">marine sediment metagenome</name>
    <dbReference type="NCBI Taxonomy" id="412755"/>
    <lineage>
        <taxon>unclassified sequences</taxon>
        <taxon>metagenomes</taxon>
        <taxon>ecological metagenomes</taxon>
    </lineage>
</organism>
<feature type="transmembrane region" description="Helical" evidence="8">
    <location>
        <begin position="226"/>
        <end position="246"/>
    </location>
</feature>
<feature type="transmembrane region" description="Helical" evidence="8">
    <location>
        <begin position="258"/>
        <end position="276"/>
    </location>
</feature>
<evidence type="ECO:0000256" key="8">
    <source>
        <dbReference type="SAM" id="Phobius"/>
    </source>
</evidence>
<keyword evidence="7 8" id="KW-0472">Membrane</keyword>
<dbReference type="Gene3D" id="1.20.1640.10">
    <property type="entry name" value="Multidrug efflux transporter AcrB transmembrane domain"/>
    <property type="match status" value="1"/>
</dbReference>
<evidence type="ECO:0000256" key="2">
    <source>
        <dbReference type="ARBA" id="ARBA00022448"/>
    </source>
</evidence>
<gene>
    <name evidence="9" type="ORF">S06H3_31158</name>
</gene>
<feature type="transmembrane region" description="Helical" evidence="8">
    <location>
        <begin position="128"/>
        <end position="148"/>
    </location>
</feature>
<keyword evidence="3" id="KW-1003">Cell membrane</keyword>
<feature type="non-terminal residue" evidence="9">
    <location>
        <position position="280"/>
    </location>
</feature>
<evidence type="ECO:0000256" key="1">
    <source>
        <dbReference type="ARBA" id="ARBA00004651"/>
    </source>
</evidence>
<dbReference type="SUPFAM" id="SSF82866">
    <property type="entry name" value="Multidrug efflux transporter AcrB transmembrane domain"/>
    <property type="match status" value="1"/>
</dbReference>
<feature type="transmembrane region" description="Helical" evidence="8">
    <location>
        <begin position="181"/>
        <end position="205"/>
    </location>
</feature>
<comment type="caution">
    <text evidence="9">The sequence shown here is derived from an EMBL/GenBank/DDBJ whole genome shotgun (WGS) entry which is preliminary data.</text>
</comment>
<name>X1LK33_9ZZZZ</name>
<dbReference type="FunFam" id="1.20.1640.10:FF:000001">
    <property type="entry name" value="Efflux pump membrane transporter"/>
    <property type="match status" value="1"/>
</dbReference>
<dbReference type="PRINTS" id="PR00702">
    <property type="entry name" value="ACRIFLAVINRP"/>
</dbReference>
<evidence type="ECO:0000256" key="6">
    <source>
        <dbReference type="ARBA" id="ARBA00022989"/>
    </source>
</evidence>
<dbReference type="GO" id="GO:0042910">
    <property type="term" value="F:xenobiotic transmembrane transporter activity"/>
    <property type="evidence" value="ECO:0007669"/>
    <property type="project" value="TreeGrafter"/>
</dbReference>
<dbReference type="SUPFAM" id="SSF82714">
    <property type="entry name" value="Multidrug efflux transporter AcrB TolC docking domain, DN and DC subdomains"/>
    <property type="match status" value="1"/>
</dbReference>
<dbReference type="EMBL" id="BARV01018421">
    <property type="protein sequence ID" value="GAI19737.1"/>
    <property type="molecule type" value="Genomic_DNA"/>
</dbReference>
<proteinExistence type="predicted"/>
<keyword evidence="6 8" id="KW-1133">Transmembrane helix</keyword>
<evidence type="ECO:0000256" key="3">
    <source>
        <dbReference type="ARBA" id="ARBA00022475"/>
    </source>
</evidence>
<dbReference type="InterPro" id="IPR001036">
    <property type="entry name" value="Acrflvin-R"/>
</dbReference>
<evidence type="ECO:0000256" key="7">
    <source>
        <dbReference type="ARBA" id="ARBA00023136"/>
    </source>
</evidence>
<keyword evidence="2" id="KW-0813">Transport</keyword>
<dbReference type="PANTHER" id="PTHR32063">
    <property type="match status" value="1"/>
</dbReference>
<keyword evidence="5 8" id="KW-0812">Transmembrane</keyword>
<sequence length="280" mass="30019">MQVAAGIIGASPMASNVPMQLSVNAQGRLKTEEQFREIILKTTPEGGVVRLSDVARIELSSSEYALRAMLDNKDAVQIVIFQQPGANSLQISDDVRAIVAELQKDMPDGVKAEIVYDPTRFVQESIDAVVHTLFEAIALVVLVVIIFLQTWRASLIPLLAVPVSIIGTFTLMHAFGYTINALSLFGMVLAIGIVVDDAIVVVENVERNISEGLSPRAATYKAMQEVSGPIIAIALTLVAVFVPLASMSGLTGQFYQQFAMTIAISTVISAFNSLTLSPAL</sequence>
<dbReference type="InterPro" id="IPR027463">
    <property type="entry name" value="AcrB_DN_DC_subdom"/>
</dbReference>
<keyword evidence="4" id="KW-0997">Cell inner membrane</keyword>